<reference evidence="4" key="1">
    <citation type="submission" date="2020-06" db="EMBL/GenBank/DDBJ databases">
        <title>Draft genomic sequecing of Geomonas sp. Red745.</title>
        <authorList>
            <person name="Itoh H."/>
            <person name="Xu Z.X."/>
            <person name="Ushijima N."/>
            <person name="Masuda Y."/>
            <person name="Shiratori Y."/>
            <person name="Senoo K."/>
        </authorList>
    </citation>
    <scope>NUCLEOTIDE SEQUENCE [LARGE SCALE GENOMIC DNA]</scope>
    <source>
        <strain evidence="4">Red745</strain>
    </source>
</reference>
<proteinExistence type="predicted"/>
<dbReference type="SUPFAM" id="SSF53335">
    <property type="entry name" value="S-adenosyl-L-methionine-dependent methyltransferases"/>
    <property type="match status" value="1"/>
</dbReference>
<dbReference type="RefSeq" id="WP_183363455.1">
    <property type="nucleotide sequence ID" value="NZ_BLXZ01000013.1"/>
</dbReference>
<gene>
    <name evidence="3" type="ORF">GMLC_44240</name>
</gene>
<dbReference type="Gene3D" id="3.40.50.150">
    <property type="entry name" value="Vaccinia Virus protein VP39"/>
    <property type="match status" value="1"/>
</dbReference>
<keyword evidence="3" id="KW-0489">Methyltransferase</keyword>
<evidence type="ECO:0000313" key="3">
    <source>
        <dbReference type="EMBL" id="GFO70845.1"/>
    </source>
</evidence>
<dbReference type="EMBL" id="BLXZ01000013">
    <property type="protein sequence ID" value="GFO70845.1"/>
    <property type="molecule type" value="Genomic_DNA"/>
</dbReference>
<dbReference type="AlphaFoldDB" id="A0A6V8NDY1"/>
<evidence type="ECO:0000256" key="1">
    <source>
        <dbReference type="ARBA" id="ARBA00022679"/>
    </source>
</evidence>
<comment type="caution">
    <text evidence="3">The sequence shown here is derived from an EMBL/GenBank/DDBJ whole genome shotgun (WGS) entry which is preliminary data.</text>
</comment>
<dbReference type="Proteomes" id="UP000587586">
    <property type="component" value="Unassembled WGS sequence"/>
</dbReference>
<keyword evidence="1 3" id="KW-0808">Transferase</keyword>
<accession>A0A6V8NDY1</accession>
<organism evidence="3 4">
    <name type="scientific">Geomonas limicola</name>
    <dbReference type="NCBI Taxonomy" id="2740186"/>
    <lineage>
        <taxon>Bacteria</taxon>
        <taxon>Pseudomonadati</taxon>
        <taxon>Thermodesulfobacteriota</taxon>
        <taxon>Desulfuromonadia</taxon>
        <taxon>Geobacterales</taxon>
        <taxon>Geobacteraceae</taxon>
        <taxon>Geomonas</taxon>
    </lineage>
</organism>
<sequence length="230" mass="25317">MIQDPKNQFIAAILSHTEIHGKEILEIGCGKGRITGDLARHARRVVAIDPDAAALEQARQANAAANIEYLPMSGSVPAFPAASFNLVFYTLSLHHVPPQEMQASLLGAAHLLRDGGNIVVIEPGYQGSFIEAKLRFAAGSGDERPAQDAAIRAMHALPGWFPEETVLFRTEVLFRDLEDFLINMLPKAHQAPGFDRKAVRAFLEEHRTTEGILLDAERRLNLLRPLPSLF</sequence>
<dbReference type="GO" id="GO:0032259">
    <property type="term" value="P:methylation"/>
    <property type="evidence" value="ECO:0007669"/>
    <property type="project" value="UniProtKB-KW"/>
</dbReference>
<evidence type="ECO:0000259" key="2">
    <source>
        <dbReference type="Pfam" id="PF13649"/>
    </source>
</evidence>
<dbReference type="InterPro" id="IPR041698">
    <property type="entry name" value="Methyltransf_25"/>
</dbReference>
<dbReference type="InterPro" id="IPR029063">
    <property type="entry name" value="SAM-dependent_MTases_sf"/>
</dbReference>
<dbReference type="PANTHER" id="PTHR43861:SF3">
    <property type="entry name" value="PUTATIVE (AFU_ORTHOLOGUE AFUA_2G14390)-RELATED"/>
    <property type="match status" value="1"/>
</dbReference>
<keyword evidence="4" id="KW-1185">Reference proteome</keyword>
<dbReference type="CDD" id="cd02440">
    <property type="entry name" value="AdoMet_MTases"/>
    <property type="match status" value="1"/>
</dbReference>
<dbReference type="Pfam" id="PF13649">
    <property type="entry name" value="Methyltransf_25"/>
    <property type="match status" value="1"/>
</dbReference>
<feature type="domain" description="Methyltransferase" evidence="2">
    <location>
        <begin position="24"/>
        <end position="116"/>
    </location>
</feature>
<dbReference type="GO" id="GO:0008168">
    <property type="term" value="F:methyltransferase activity"/>
    <property type="evidence" value="ECO:0007669"/>
    <property type="project" value="UniProtKB-KW"/>
</dbReference>
<protein>
    <submittedName>
        <fullName evidence="3">SAM-dependent methyltransferase</fullName>
    </submittedName>
</protein>
<evidence type="ECO:0000313" key="4">
    <source>
        <dbReference type="Proteomes" id="UP000587586"/>
    </source>
</evidence>
<name>A0A6V8NDY1_9BACT</name>
<dbReference type="PANTHER" id="PTHR43861">
    <property type="entry name" value="TRANS-ACONITATE 2-METHYLTRANSFERASE-RELATED"/>
    <property type="match status" value="1"/>
</dbReference>